<dbReference type="EMBL" id="JAIWYP010000014">
    <property type="protein sequence ID" value="KAH3708129.1"/>
    <property type="molecule type" value="Genomic_DNA"/>
</dbReference>
<reference evidence="1" key="1">
    <citation type="journal article" date="2019" name="bioRxiv">
        <title>The Genome of the Zebra Mussel, Dreissena polymorpha: A Resource for Invasive Species Research.</title>
        <authorList>
            <person name="McCartney M.A."/>
            <person name="Auch B."/>
            <person name="Kono T."/>
            <person name="Mallez S."/>
            <person name="Zhang Y."/>
            <person name="Obille A."/>
            <person name="Becker A."/>
            <person name="Abrahante J.E."/>
            <person name="Garbe J."/>
            <person name="Badalamenti J.P."/>
            <person name="Herman A."/>
            <person name="Mangelson H."/>
            <person name="Liachko I."/>
            <person name="Sullivan S."/>
            <person name="Sone E.D."/>
            <person name="Koren S."/>
            <person name="Silverstein K.A.T."/>
            <person name="Beckman K.B."/>
            <person name="Gohl D.M."/>
        </authorList>
    </citation>
    <scope>NUCLEOTIDE SEQUENCE</scope>
    <source>
        <strain evidence="1">Duluth1</strain>
        <tissue evidence="1">Whole animal</tissue>
    </source>
</reference>
<name>A0A9D3YY62_DREPO</name>
<sequence>MVELSDEQLKGVFNDKGGNYVKEYMAATEAEAKQNFPDMLQMTRPVTVSTT</sequence>
<protein>
    <submittedName>
        <fullName evidence="1">Uncharacterized protein</fullName>
    </submittedName>
</protein>
<organism evidence="1 2">
    <name type="scientific">Dreissena polymorpha</name>
    <name type="common">Zebra mussel</name>
    <name type="synonym">Mytilus polymorpha</name>
    <dbReference type="NCBI Taxonomy" id="45954"/>
    <lineage>
        <taxon>Eukaryota</taxon>
        <taxon>Metazoa</taxon>
        <taxon>Spiralia</taxon>
        <taxon>Lophotrochozoa</taxon>
        <taxon>Mollusca</taxon>
        <taxon>Bivalvia</taxon>
        <taxon>Autobranchia</taxon>
        <taxon>Heteroconchia</taxon>
        <taxon>Euheterodonta</taxon>
        <taxon>Imparidentia</taxon>
        <taxon>Neoheterodontei</taxon>
        <taxon>Myida</taxon>
        <taxon>Dreissenoidea</taxon>
        <taxon>Dreissenidae</taxon>
        <taxon>Dreissena</taxon>
    </lineage>
</organism>
<evidence type="ECO:0000313" key="2">
    <source>
        <dbReference type="Proteomes" id="UP000828390"/>
    </source>
</evidence>
<dbReference type="AlphaFoldDB" id="A0A9D3YY62"/>
<evidence type="ECO:0000313" key="1">
    <source>
        <dbReference type="EMBL" id="KAH3708129.1"/>
    </source>
</evidence>
<gene>
    <name evidence="1" type="ORF">DPMN_067568</name>
</gene>
<keyword evidence="2" id="KW-1185">Reference proteome</keyword>
<accession>A0A9D3YY62</accession>
<comment type="caution">
    <text evidence="1">The sequence shown here is derived from an EMBL/GenBank/DDBJ whole genome shotgun (WGS) entry which is preliminary data.</text>
</comment>
<proteinExistence type="predicted"/>
<dbReference type="Proteomes" id="UP000828390">
    <property type="component" value="Unassembled WGS sequence"/>
</dbReference>
<reference evidence="1" key="2">
    <citation type="submission" date="2020-11" db="EMBL/GenBank/DDBJ databases">
        <authorList>
            <person name="McCartney M.A."/>
            <person name="Auch B."/>
            <person name="Kono T."/>
            <person name="Mallez S."/>
            <person name="Becker A."/>
            <person name="Gohl D.M."/>
            <person name="Silverstein K.A.T."/>
            <person name="Koren S."/>
            <person name="Bechman K.B."/>
            <person name="Herman A."/>
            <person name="Abrahante J.E."/>
            <person name="Garbe J."/>
        </authorList>
    </citation>
    <scope>NUCLEOTIDE SEQUENCE</scope>
    <source>
        <strain evidence="1">Duluth1</strain>
        <tissue evidence="1">Whole animal</tissue>
    </source>
</reference>